<evidence type="ECO:0000313" key="4">
    <source>
        <dbReference type="EMBL" id="TKA25065.1"/>
    </source>
</evidence>
<dbReference type="GO" id="GO:0005737">
    <property type="term" value="C:cytoplasm"/>
    <property type="evidence" value="ECO:0007669"/>
    <property type="project" value="TreeGrafter"/>
</dbReference>
<dbReference type="GO" id="GO:0006798">
    <property type="term" value="P:polyphosphate catabolic process"/>
    <property type="evidence" value="ECO:0007669"/>
    <property type="project" value="TreeGrafter"/>
</dbReference>
<feature type="region of interest" description="Disordered" evidence="1">
    <location>
        <begin position="1"/>
        <end position="64"/>
    </location>
</feature>
<proteinExistence type="predicted"/>
<name>A0A4U0TTA6_9PEZI</name>
<dbReference type="OrthoDB" id="10267127at2759"/>
<dbReference type="Pfam" id="PF00149">
    <property type="entry name" value="Metallophos"/>
    <property type="match status" value="1"/>
</dbReference>
<evidence type="ECO:0000259" key="3">
    <source>
        <dbReference type="Pfam" id="PF00149"/>
    </source>
</evidence>
<sequence>MEKSRDGDNDEQPLGELQAELTAELSKPLDWRAAAEESKQHEKSNRIPASVSPLRSEHTAWPSRHGGYVRQGGPLIDQVTNSWRTEEKASAYYVSVTDEEQDLRCYGPGDEDTCPTGSRGLVRSRRFRGMIAVVLAIALFAWYGWRCYLPLRREWDDKLGFLPSSVNGTYGLARGGDFDGTAIKWLHHSLVPGGKSDPEGKRRLIFVGDIHGCKDELLHLLHKVSFNSETDHLIPTGDVISKGPDNAGVLDELIRLNAESVRGNHEDRILALAKTSSTPHLDSQTPATTSKGSSKDHKLLTHLKPHHMRYLRSMPLMLRIPALPYTSTSSPTWLSNSKHHDRITEDIIVVHAGLVPHLPLPKQDPYFVMNMRSIDHITHIPSALRQTKKGKSKPWSKVWNWYNDRLAHGRSLKNFHLYTSEEHEAEQAEVQESWVDRFWYFALGRRQPRHRQEKPEVVVYGHDSKAGLQLRRWSKGLDSGCVGGGKLTALVLDARGRTEVVQVGCRDWK</sequence>
<feature type="region of interest" description="Disordered" evidence="1">
    <location>
        <begin position="273"/>
        <end position="296"/>
    </location>
</feature>
<reference evidence="4 5" key="1">
    <citation type="submission" date="2017-03" db="EMBL/GenBank/DDBJ databases">
        <title>Genomes of endolithic fungi from Antarctica.</title>
        <authorList>
            <person name="Coleine C."/>
            <person name="Masonjones S."/>
            <person name="Stajich J.E."/>
        </authorList>
    </citation>
    <scope>NUCLEOTIDE SEQUENCE [LARGE SCALE GENOMIC DNA]</scope>
    <source>
        <strain evidence="4 5">CCFEE 6315</strain>
    </source>
</reference>
<keyword evidence="2" id="KW-1133">Transmembrane helix</keyword>
<dbReference type="Gene3D" id="3.60.21.10">
    <property type="match status" value="1"/>
</dbReference>
<evidence type="ECO:0000313" key="5">
    <source>
        <dbReference type="Proteomes" id="UP000308549"/>
    </source>
</evidence>
<feature type="compositionally biased region" description="Basic and acidic residues" evidence="1">
    <location>
        <begin position="27"/>
        <end position="45"/>
    </location>
</feature>
<dbReference type="PANTHER" id="PTHR42850">
    <property type="entry name" value="METALLOPHOSPHOESTERASE"/>
    <property type="match status" value="1"/>
</dbReference>
<evidence type="ECO:0000256" key="1">
    <source>
        <dbReference type="SAM" id="MobiDB-lite"/>
    </source>
</evidence>
<dbReference type="SUPFAM" id="SSF56300">
    <property type="entry name" value="Metallo-dependent phosphatases"/>
    <property type="match status" value="1"/>
</dbReference>
<keyword evidence="5" id="KW-1185">Reference proteome</keyword>
<dbReference type="GO" id="GO:0000298">
    <property type="term" value="F:endopolyphosphatase activity"/>
    <property type="evidence" value="ECO:0007669"/>
    <property type="project" value="TreeGrafter"/>
</dbReference>
<dbReference type="InterPro" id="IPR029052">
    <property type="entry name" value="Metallo-depent_PP-like"/>
</dbReference>
<protein>
    <recommendedName>
        <fullName evidence="3">Calcineurin-like phosphoesterase domain-containing protein</fullName>
    </recommendedName>
</protein>
<keyword evidence="2" id="KW-0472">Membrane</keyword>
<dbReference type="GO" id="GO:0016791">
    <property type="term" value="F:phosphatase activity"/>
    <property type="evidence" value="ECO:0007669"/>
    <property type="project" value="TreeGrafter"/>
</dbReference>
<accession>A0A4U0TTA6</accession>
<dbReference type="InterPro" id="IPR004843">
    <property type="entry name" value="Calcineurin-like_PHP"/>
</dbReference>
<comment type="caution">
    <text evidence="4">The sequence shown here is derived from an EMBL/GenBank/DDBJ whole genome shotgun (WGS) entry which is preliminary data.</text>
</comment>
<keyword evidence="2" id="KW-0812">Transmembrane</keyword>
<dbReference type="AlphaFoldDB" id="A0A4U0TTA6"/>
<dbReference type="PANTHER" id="PTHR42850:SF4">
    <property type="entry name" value="ZINC-DEPENDENT ENDOPOLYPHOSPHATASE"/>
    <property type="match status" value="1"/>
</dbReference>
<feature type="domain" description="Calcineurin-like phosphoesterase" evidence="3">
    <location>
        <begin position="203"/>
        <end position="463"/>
    </location>
</feature>
<feature type="transmembrane region" description="Helical" evidence="2">
    <location>
        <begin position="127"/>
        <end position="145"/>
    </location>
</feature>
<feature type="compositionally biased region" description="Polar residues" evidence="1">
    <location>
        <begin position="274"/>
        <end position="292"/>
    </location>
</feature>
<dbReference type="Proteomes" id="UP000308549">
    <property type="component" value="Unassembled WGS sequence"/>
</dbReference>
<evidence type="ECO:0000256" key="2">
    <source>
        <dbReference type="SAM" id="Phobius"/>
    </source>
</evidence>
<gene>
    <name evidence="4" type="ORF">B0A50_06129</name>
</gene>
<dbReference type="CDD" id="cd00144">
    <property type="entry name" value="MPP_PPP_family"/>
    <property type="match status" value="1"/>
</dbReference>
<dbReference type="InterPro" id="IPR050126">
    <property type="entry name" value="Ap4A_hydrolase"/>
</dbReference>
<organism evidence="4 5">
    <name type="scientific">Salinomyces thailandicus</name>
    <dbReference type="NCBI Taxonomy" id="706561"/>
    <lineage>
        <taxon>Eukaryota</taxon>
        <taxon>Fungi</taxon>
        <taxon>Dikarya</taxon>
        <taxon>Ascomycota</taxon>
        <taxon>Pezizomycotina</taxon>
        <taxon>Dothideomycetes</taxon>
        <taxon>Dothideomycetidae</taxon>
        <taxon>Mycosphaerellales</taxon>
        <taxon>Teratosphaeriaceae</taxon>
        <taxon>Salinomyces</taxon>
    </lineage>
</organism>
<dbReference type="EMBL" id="NAJL01000038">
    <property type="protein sequence ID" value="TKA25065.1"/>
    <property type="molecule type" value="Genomic_DNA"/>
</dbReference>